<name>A0AAD9Z4S3_9LECA</name>
<keyword evidence="3" id="KW-1185">Reference proteome</keyword>
<evidence type="ECO:0000313" key="3">
    <source>
        <dbReference type="Proteomes" id="UP001276659"/>
    </source>
</evidence>
<gene>
    <name evidence="2" type="ORF">OEA41_009387</name>
</gene>
<organism evidence="2 3">
    <name type="scientific">Lepraria neglecta</name>
    <dbReference type="NCBI Taxonomy" id="209136"/>
    <lineage>
        <taxon>Eukaryota</taxon>
        <taxon>Fungi</taxon>
        <taxon>Dikarya</taxon>
        <taxon>Ascomycota</taxon>
        <taxon>Pezizomycotina</taxon>
        <taxon>Lecanoromycetes</taxon>
        <taxon>OSLEUM clade</taxon>
        <taxon>Lecanoromycetidae</taxon>
        <taxon>Lecanorales</taxon>
        <taxon>Lecanorineae</taxon>
        <taxon>Stereocaulaceae</taxon>
        <taxon>Lepraria</taxon>
    </lineage>
</organism>
<sequence length="234" mass="25231">MVQGLPAVKWTPENNAKLLQALVIMHAGVLDYKKLAAIFGPNVPVAAIQYRLGVLRKEGAALGLSESKSSPAKAYTPKIGKRAGIVPSEKGKGKGKKRGGMLRDDARYDEEHTTFGSNTDISAAMMRPWIPLKPMLRAWTLRNDAAAAHTSPTPSAKREKTIGGRVTKARISPRKTAKKDYKALEDPFVGVNAIDVDGEKVFGTDKSDSEDPYASDEEFGVAKKIDAVKTEVAA</sequence>
<dbReference type="AlphaFoldDB" id="A0AAD9Z4S3"/>
<dbReference type="Proteomes" id="UP001276659">
    <property type="component" value="Unassembled WGS sequence"/>
</dbReference>
<accession>A0AAD9Z4S3</accession>
<dbReference type="EMBL" id="JASNWA010000009">
    <property type="protein sequence ID" value="KAK3170002.1"/>
    <property type="molecule type" value="Genomic_DNA"/>
</dbReference>
<evidence type="ECO:0000256" key="1">
    <source>
        <dbReference type="SAM" id="MobiDB-lite"/>
    </source>
</evidence>
<feature type="region of interest" description="Disordered" evidence="1">
    <location>
        <begin position="84"/>
        <end position="103"/>
    </location>
</feature>
<protein>
    <submittedName>
        <fullName evidence="2">Uncharacterized protein</fullName>
    </submittedName>
</protein>
<reference evidence="2" key="1">
    <citation type="submission" date="2022-11" db="EMBL/GenBank/DDBJ databases">
        <title>Chromosomal genome sequence assembly and mating type (MAT) locus characterization of the leprose asexual lichenized fungus Lepraria neglecta (Nyl.) Erichsen.</title>
        <authorList>
            <person name="Allen J.L."/>
            <person name="Pfeffer B."/>
        </authorList>
    </citation>
    <scope>NUCLEOTIDE SEQUENCE</scope>
    <source>
        <strain evidence="2">Allen 5258</strain>
    </source>
</reference>
<evidence type="ECO:0000313" key="2">
    <source>
        <dbReference type="EMBL" id="KAK3170002.1"/>
    </source>
</evidence>
<comment type="caution">
    <text evidence="2">The sequence shown here is derived from an EMBL/GenBank/DDBJ whole genome shotgun (WGS) entry which is preliminary data.</text>
</comment>
<proteinExistence type="predicted"/>